<dbReference type="InterPro" id="IPR052048">
    <property type="entry name" value="ST_Response_Regulator"/>
</dbReference>
<sequence>MRILIIDDDINVHKILNKIINHECLGEVINSTALNGEIGGFLIEKEKPDIVIVDLLMPDKDGLTLIKEYKNKYPNIKYIMLSQVSSKDMIAKAYENGIEFYISKPINAIEVKSILKKVINNEIMKKKLGNIDSILKKDNKDNYVTNIKSLMNKLGILGESGCDDIIKSVEYIIQNDSKEFYTLKELFKKISNKPKSIEQRIRRTAFVALNNIANLGLEDYMNDTFVEFSNSIFSFEEVKKEMDYIRGKSQEKGSVNVKKFLQGLAYYINKQ</sequence>
<dbReference type="AlphaFoldDB" id="A0A1S9IHT6"/>
<proteinExistence type="predicted"/>
<accession>A0A1S9IHT6</accession>
<dbReference type="InterPro" id="IPR011006">
    <property type="entry name" value="CheY-like_superfamily"/>
</dbReference>
<dbReference type="OrthoDB" id="1684633at2"/>
<gene>
    <name evidence="5" type="ORF">BS637_06980</name>
    <name evidence="6" type="ORF">BS638_00225</name>
</gene>
<evidence type="ECO:0000256" key="3">
    <source>
        <dbReference type="PROSITE-ProRule" id="PRU00169"/>
    </source>
</evidence>
<dbReference type="SUPFAM" id="SSF52172">
    <property type="entry name" value="CheY-like"/>
    <property type="match status" value="1"/>
</dbReference>
<evidence type="ECO:0000313" key="6">
    <source>
        <dbReference type="EMBL" id="OOO69850.1"/>
    </source>
</evidence>
<evidence type="ECO:0000256" key="1">
    <source>
        <dbReference type="ARBA" id="ARBA00018672"/>
    </source>
</evidence>
<feature type="modified residue" description="4-aspartylphosphate" evidence="3">
    <location>
        <position position="54"/>
    </location>
</feature>
<dbReference type="PANTHER" id="PTHR43228">
    <property type="entry name" value="TWO-COMPONENT RESPONSE REGULATOR"/>
    <property type="match status" value="1"/>
</dbReference>
<dbReference type="Pfam" id="PF00072">
    <property type="entry name" value="Response_reg"/>
    <property type="match status" value="1"/>
</dbReference>
<dbReference type="EMBL" id="MRAE01000001">
    <property type="protein sequence ID" value="OOO69850.1"/>
    <property type="molecule type" value="Genomic_DNA"/>
</dbReference>
<dbReference type="EMBL" id="MRAD01000005">
    <property type="protein sequence ID" value="OOO62572.1"/>
    <property type="molecule type" value="Genomic_DNA"/>
</dbReference>
<evidence type="ECO:0000313" key="7">
    <source>
        <dbReference type="Proteomes" id="UP000190206"/>
    </source>
</evidence>
<dbReference type="Gene3D" id="3.40.50.2300">
    <property type="match status" value="1"/>
</dbReference>
<name>A0A1S9IHT6_9CLOT</name>
<evidence type="ECO:0000313" key="8">
    <source>
        <dbReference type="Proteomes" id="UP000190256"/>
    </source>
</evidence>
<dbReference type="GO" id="GO:0000160">
    <property type="term" value="P:phosphorelay signal transduction system"/>
    <property type="evidence" value="ECO:0007669"/>
    <property type="project" value="InterPro"/>
</dbReference>
<dbReference type="PANTHER" id="PTHR43228:SF8">
    <property type="entry name" value="TRANSCRIPTIONAL REGULATORY PROTEIN GLNL"/>
    <property type="match status" value="1"/>
</dbReference>
<comment type="caution">
    <text evidence="6">The sequence shown here is derived from an EMBL/GenBank/DDBJ whole genome shotgun (WGS) entry which is preliminary data.</text>
</comment>
<organism evidence="6 8">
    <name type="scientific">Clostridium tepidum</name>
    <dbReference type="NCBI Taxonomy" id="1962263"/>
    <lineage>
        <taxon>Bacteria</taxon>
        <taxon>Bacillati</taxon>
        <taxon>Bacillota</taxon>
        <taxon>Clostridia</taxon>
        <taxon>Eubacteriales</taxon>
        <taxon>Clostridiaceae</taxon>
        <taxon>Clostridium</taxon>
    </lineage>
</organism>
<evidence type="ECO:0000313" key="5">
    <source>
        <dbReference type="EMBL" id="OOO62572.1"/>
    </source>
</evidence>
<dbReference type="InterPro" id="IPR013972">
    <property type="entry name" value="YcbB"/>
</dbReference>
<reference evidence="6 8" key="2">
    <citation type="submission" date="2016-12" db="EMBL/GenBank/DDBJ databases">
        <title>Clostridium tepidum sp. nov., a close relative of Clostridium sporogenes and Clostridium botulinum Group I.</title>
        <authorList>
            <person name="Dobritsa A.P."/>
            <person name="Kutumbaka K.K."/>
            <person name="Werner K."/>
            <person name="Wiedmann M."/>
            <person name="Asmus A."/>
            <person name="Samadpour M."/>
        </authorList>
    </citation>
    <scope>NUCLEOTIDE SEQUENCE [LARGE SCALE GENOMIC DNA]</scope>
    <source>
        <strain evidence="6 8">IEH 97212</strain>
    </source>
</reference>
<dbReference type="InterPro" id="IPR001789">
    <property type="entry name" value="Sig_transdc_resp-reg_receiver"/>
</dbReference>
<dbReference type="Pfam" id="PF08664">
    <property type="entry name" value="YcbB"/>
    <property type="match status" value="1"/>
</dbReference>
<evidence type="ECO:0000259" key="4">
    <source>
        <dbReference type="PROSITE" id="PS50110"/>
    </source>
</evidence>
<dbReference type="Proteomes" id="UP000190256">
    <property type="component" value="Unassembled WGS sequence"/>
</dbReference>
<dbReference type="STRING" id="1962263.BS637_06980"/>
<evidence type="ECO:0000256" key="2">
    <source>
        <dbReference type="ARBA" id="ARBA00024867"/>
    </source>
</evidence>
<feature type="domain" description="Response regulatory" evidence="4">
    <location>
        <begin position="2"/>
        <end position="119"/>
    </location>
</feature>
<dbReference type="RefSeq" id="WP_078024035.1">
    <property type="nucleotide sequence ID" value="NZ_JADPGM010000016.1"/>
</dbReference>
<dbReference type="Proteomes" id="UP000190206">
    <property type="component" value="Unassembled WGS sequence"/>
</dbReference>
<protein>
    <recommendedName>
        <fullName evidence="1">Stage 0 sporulation protein A homolog</fullName>
    </recommendedName>
</protein>
<dbReference type="SMART" id="SM00448">
    <property type="entry name" value="REC"/>
    <property type="match status" value="1"/>
</dbReference>
<comment type="function">
    <text evidence="2">May play the central regulatory role in sporulation. It may be an element of the effector pathway responsible for the activation of sporulation genes in response to nutritional stress. Spo0A may act in concert with spo0H (a sigma factor) to control the expression of some genes that are critical to the sporulation process.</text>
</comment>
<keyword evidence="7" id="KW-1185">Reference proteome</keyword>
<dbReference type="PROSITE" id="PS50110">
    <property type="entry name" value="RESPONSE_REGULATORY"/>
    <property type="match status" value="1"/>
</dbReference>
<keyword evidence="3" id="KW-0597">Phosphoprotein</keyword>
<reference evidence="5 7" key="1">
    <citation type="submission" date="2016-12" db="EMBL/GenBank/DDBJ databases">
        <title>Clostridium tepidum sp. nov., a close relative of Clostridium sporogenes and Clostridium botulinum Group I.</title>
        <authorList>
            <person name="Dobritsa A.P."/>
            <person name="Kutumbaka K."/>
            <person name="Werner K."/>
            <person name="Samadpour M."/>
        </authorList>
    </citation>
    <scope>NUCLEOTIDE SEQUENCE [LARGE SCALE GENOMIC DNA]</scope>
    <source>
        <strain evidence="5 7">PE</strain>
    </source>
</reference>